<accession>A0AAD9XN04</accession>
<keyword evidence="3" id="KW-1185">Reference proteome</keyword>
<dbReference type="Proteomes" id="UP001280121">
    <property type="component" value="Unassembled WGS sequence"/>
</dbReference>
<feature type="compositionally biased region" description="Low complexity" evidence="1">
    <location>
        <begin position="82"/>
        <end position="94"/>
    </location>
</feature>
<feature type="region of interest" description="Disordered" evidence="1">
    <location>
        <begin position="82"/>
        <end position="103"/>
    </location>
</feature>
<dbReference type="EMBL" id="JANJYI010000001">
    <property type="protein sequence ID" value="KAK2662626.1"/>
    <property type="molecule type" value="Genomic_DNA"/>
</dbReference>
<proteinExistence type="predicted"/>
<comment type="caution">
    <text evidence="2">The sequence shown here is derived from an EMBL/GenBank/DDBJ whole genome shotgun (WGS) entry which is preliminary data.</text>
</comment>
<sequence>MTEYLLKKKSIIDVLAYSGYGMTEKDKIMYVLSGLGAEYDSFVIPITSMQNCYSMPEITALLLTHEARIEQHTQAETLNVNLAANKKGNGNNQQGFGRGQSHN</sequence>
<reference evidence="2" key="1">
    <citation type="journal article" date="2023" name="Plant J.">
        <title>Genome sequences and population genomics provide insights into the demographic history, inbreeding, and mutation load of two 'living fossil' tree species of Dipteronia.</title>
        <authorList>
            <person name="Feng Y."/>
            <person name="Comes H.P."/>
            <person name="Chen J."/>
            <person name="Zhu S."/>
            <person name="Lu R."/>
            <person name="Zhang X."/>
            <person name="Li P."/>
            <person name="Qiu J."/>
            <person name="Olsen K.M."/>
            <person name="Qiu Y."/>
        </authorList>
    </citation>
    <scope>NUCLEOTIDE SEQUENCE</scope>
    <source>
        <strain evidence="2">KIB01</strain>
    </source>
</reference>
<evidence type="ECO:0000313" key="2">
    <source>
        <dbReference type="EMBL" id="KAK2662626.1"/>
    </source>
</evidence>
<name>A0AAD9XN04_9ROSI</name>
<organism evidence="2 3">
    <name type="scientific">Dipteronia dyeriana</name>
    <dbReference type="NCBI Taxonomy" id="168575"/>
    <lineage>
        <taxon>Eukaryota</taxon>
        <taxon>Viridiplantae</taxon>
        <taxon>Streptophyta</taxon>
        <taxon>Embryophyta</taxon>
        <taxon>Tracheophyta</taxon>
        <taxon>Spermatophyta</taxon>
        <taxon>Magnoliopsida</taxon>
        <taxon>eudicotyledons</taxon>
        <taxon>Gunneridae</taxon>
        <taxon>Pentapetalae</taxon>
        <taxon>rosids</taxon>
        <taxon>malvids</taxon>
        <taxon>Sapindales</taxon>
        <taxon>Sapindaceae</taxon>
        <taxon>Hippocastanoideae</taxon>
        <taxon>Acereae</taxon>
        <taxon>Dipteronia</taxon>
    </lineage>
</organism>
<protein>
    <submittedName>
        <fullName evidence="2">Uncharacterized protein</fullName>
    </submittedName>
</protein>
<evidence type="ECO:0000313" key="3">
    <source>
        <dbReference type="Proteomes" id="UP001280121"/>
    </source>
</evidence>
<dbReference type="PANTHER" id="PTHR47481:SF31">
    <property type="entry name" value="OS01G0873500 PROTEIN"/>
    <property type="match status" value="1"/>
</dbReference>
<gene>
    <name evidence="2" type="ORF">Ddye_001200</name>
</gene>
<dbReference type="PANTHER" id="PTHR47481">
    <property type="match status" value="1"/>
</dbReference>
<dbReference type="AlphaFoldDB" id="A0AAD9XN04"/>
<evidence type="ECO:0000256" key="1">
    <source>
        <dbReference type="SAM" id="MobiDB-lite"/>
    </source>
</evidence>